<feature type="signal peptide" evidence="1">
    <location>
        <begin position="1"/>
        <end position="31"/>
    </location>
</feature>
<sequence length="224" mass="24256">MKISLQRRLAPFTLAATLIAGATLSAPSAMAQKATSPRNDLQTRTKNRVSELFGALENRVQALHLSGAQQLQLKGIVQKNGAILPAMRNGSSLSTAQKQSRVHGLSRQINAVFTPAQNQEIAAAKRESVGQLIGAASWVSGELGLSVAQQNKMQQIAMAAYQKSRVPARGKIQTVAVRDVVFNANSQFTRILTPPQKMKWSVIQSAASAEFGKQSQLFHEMFSF</sequence>
<dbReference type="AlphaFoldDB" id="A0A2S8SWD9"/>
<keyword evidence="3" id="KW-1185">Reference proteome</keyword>
<protein>
    <submittedName>
        <fullName evidence="2">Uncharacterized protein</fullName>
    </submittedName>
</protein>
<feature type="chain" id="PRO_5015611739" evidence="1">
    <location>
        <begin position="32"/>
        <end position="224"/>
    </location>
</feature>
<organism evidence="2 3">
    <name type="scientific">Abditibacterium utsteinense</name>
    <dbReference type="NCBI Taxonomy" id="1960156"/>
    <lineage>
        <taxon>Bacteria</taxon>
        <taxon>Pseudomonadati</taxon>
        <taxon>Abditibacteriota</taxon>
        <taxon>Abditibacteriia</taxon>
        <taxon>Abditibacteriales</taxon>
        <taxon>Abditibacteriaceae</taxon>
        <taxon>Abditibacterium</taxon>
    </lineage>
</organism>
<proteinExistence type="predicted"/>
<dbReference type="InParanoid" id="A0A2S8SWD9"/>
<gene>
    <name evidence="2" type="ORF">B1R32_102117</name>
</gene>
<dbReference type="RefSeq" id="WP_105482425.1">
    <property type="nucleotide sequence ID" value="NZ_NIGF01000002.1"/>
</dbReference>
<dbReference type="EMBL" id="NIGF01000002">
    <property type="protein sequence ID" value="PQV65110.1"/>
    <property type="molecule type" value="Genomic_DNA"/>
</dbReference>
<accession>A0A2S8SWD9</accession>
<name>A0A2S8SWD9_9BACT</name>
<reference evidence="2 3" key="1">
    <citation type="journal article" date="2018" name="Syst. Appl. Microbiol.">
        <title>Abditibacterium utsteinense sp. nov., the first cultivated member of candidate phylum FBP, isolated from ice-free Antarctic soil samples.</title>
        <authorList>
            <person name="Tahon G."/>
            <person name="Tytgat B."/>
            <person name="Lebbe L."/>
            <person name="Carlier A."/>
            <person name="Willems A."/>
        </authorList>
    </citation>
    <scope>NUCLEOTIDE SEQUENCE [LARGE SCALE GENOMIC DNA]</scope>
    <source>
        <strain evidence="2 3">LMG 29911</strain>
    </source>
</reference>
<evidence type="ECO:0000313" key="2">
    <source>
        <dbReference type="EMBL" id="PQV65110.1"/>
    </source>
</evidence>
<evidence type="ECO:0000313" key="3">
    <source>
        <dbReference type="Proteomes" id="UP000237684"/>
    </source>
</evidence>
<evidence type="ECO:0000256" key="1">
    <source>
        <dbReference type="SAM" id="SignalP"/>
    </source>
</evidence>
<dbReference type="Proteomes" id="UP000237684">
    <property type="component" value="Unassembled WGS sequence"/>
</dbReference>
<comment type="caution">
    <text evidence="2">The sequence shown here is derived from an EMBL/GenBank/DDBJ whole genome shotgun (WGS) entry which is preliminary data.</text>
</comment>
<keyword evidence="1" id="KW-0732">Signal</keyword>